<dbReference type="PROSITE" id="PS50089">
    <property type="entry name" value="ZF_RING_2"/>
    <property type="match status" value="1"/>
</dbReference>
<keyword evidence="2" id="KW-0547">Nucleotide-binding</keyword>
<sequence>MAHRTKFDPKAHKAVFIGYKEGTKGYILYDLTHHSIFVSRHVIFYENTFSFKSRIHSQDSQSSASIDSTNPAFPLYDDTVPIAPSDNNLPELQPSDNNLPELQPLGNNLLALQPSGNNLPAMQPSDNTLSNVPHTLNSGSPSNLLINDNLSPSSLVHNSPPSPLSISPTHPPVNINDDQPPVRHSTRASNPPSYLADYHCFSTAANPSSSKVTYPLSAVLSYSNCSPDFHHFCCSISSNPEPSSFLQANKFECWKHAMNVELQALDDNHTWTLVDLPPGKGECPICLEAFEDAVLTPCAHRLCQECLLTSWRNSTSGLCPVCRKMVSKQDVITAPTEIRLQVDIEENRVESCKVTGPLNEFENLRSSGSKGIVFSQWSARQQHKFCKDGTCNNRSSKREEVNNNPVHKQKKIEAEEERTFTEKRRRRKLTVSGKGLHCSGFGGTQKRLSSLFKERIQRLSLFTATPQHNPSAITTRNTYTMQRQSDDAITESTDDDDGA</sequence>
<dbReference type="GO" id="GO:0008270">
    <property type="term" value="F:zinc ion binding"/>
    <property type="evidence" value="ECO:0007669"/>
    <property type="project" value="UniProtKB-KW"/>
</dbReference>
<dbReference type="SUPFAM" id="SSF57850">
    <property type="entry name" value="RING/U-box"/>
    <property type="match status" value="1"/>
</dbReference>
<dbReference type="PROSITE" id="PS00518">
    <property type="entry name" value="ZF_RING_1"/>
    <property type="match status" value="1"/>
</dbReference>
<keyword evidence="5" id="KW-0347">Helicase</keyword>
<comment type="caution">
    <text evidence="11">The sequence shown here is derived from an EMBL/GenBank/DDBJ whole genome shotgun (WGS) entry which is preliminary data.</text>
</comment>
<dbReference type="Gramene" id="Psat03G0495100-T1">
    <property type="protein sequence ID" value="KAI5430559.1"/>
    <property type="gene ID" value="KIW84_034951"/>
</dbReference>
<feature type="region of interest" description="Disordered" evidence="9">
    <location>
        <begin position="83"/>
        <end position="190"/>
    </location>
</feature>
<dbReference type="Pfam" id="PF25597">
    <property type="entry name" value="SH3_retrovirus"/>
    <property type="match status" value="1"/>
</dbReference>
<evidence type="ECO:0000256" key="1">
    <source>
        <dbReference type="ARBA" id="ARBA00022723"/>
    </source>
</evidence>
<accession>A0A9D4Y0R8</accession>
<dbReference type="Proteomes" id="UP001058974">
    <property type="component" value="Chromosome 3"/>
</dbReference>
<gene>
    <name evidence="11" type="ORF">KIW84_034951</name>
</gene>
<keyword evidence="1" id="KW-0479">Metal-binding</keyword>
<dbReference type="GO" id="GO:0005524">
    <property type="term" value="F:ATP binding"/>
    <property type="evidence" value="ECO:0007669"/>
    <property type="project" value="UniProtKB-KW"/>
</dbReference>
<proteinExistence type="predicted"/>
<evidence type="ECO:0000256" key="9">
    <source>
        <dbReference type="SAM" id="MobiDB-lite"/>
    </source>
</evidence>
<protein>
    <recommendedName>
        <fullName evidence="10">RING-type domain-containing protein</fullName>
    </recommendedName>
</protein>
<evidence type="ECO:0000256" key="4">
    <source>
        <dbReference type="ARBA" id="ARBA00022801"/>
    </source>
</evidence>
<evidence type="ECO:0000256" key="8">
    <source>
        <dbReference type="PROSITE-ProRule" id="PRU00175"/>
    </source>
</evidence>
<dbReference type="InterPro" id="IPR050628">
    <property type="entry name" value="SNF2_RAD54_helicase_TF"/>
</dbReference>
<dbReference type="Gene3D" id="3.30.40.10">
    <property type="entry name" value="Zinc/RING finger domain, C3HC4 (zinc finger)"/>
    <property type="match status" value="1"/>
</dbReference>
<dbReference type="GO" id="GO:0008094">
    <property type="term" value="F:ATP-dependent activity, acting on DNA"/>
    <property type="evidence" value="ECO:0007669"/>
    <property type="project" value="TreeGrafter"/>
</dbReference>
<dbReference type="GO" id="GO:0016787">
    <property type="term" value="F:hydrolase activity"/>
    <property type="evidence" value="ECO:0007669"/>
    <property type="project" value="UniProtKB-KW"/>
</dbReference>
<dbReference type="InterPro" id="IPR057670">
    <property type="entry name" value="SH3_retrovirus"/>
</dbReference>
<dbReference type="EMBL" id="JAMSHJ010000003">
    <property type="protein sequence ID" value="KAI5430559.1"/>
    <property type="molecule type" value="Genomic_DNA"/>
</dbReference>
<evidence type="ECO:0000313" key="11">
    <source>
        <dbReference type="EMBL" id="KAI5430559.1"/>
    </source>
</evidence>
<dbReference type="AlphaFoldDB" id="A0A9D4Y0R8"/>
<keyword evidence="3 8" id="KW-0863">Zinc-finger</keyword>
<dbReference type="InterPro" id="IPR001841">
    <property type="entry name" value="Znf_RING"/>
</dbReference>
<dbReference type="GO" id="GO:0006281">
    <property type="term" value="P:DNA repair"/>
    <property type="evidence" value="ECO:0007669"/>
    <property type="project" value="TreeGrafter"/>
</dbReference>
<evidence type="ECO:0000259" key="10">
    <source>
        <dbReference type="PROSITE" id="PS50089"/>
    </source>
</evidence>
<feature type="compositionally biased region" description="Polar residues" evidence="9">
    <location>
        <begin position="114"/>
        <end position="168"/>
    </location>
</feature>
<name>A0A9D4Y0R8_PEA</name>
<keyword evidence="7" id="KW-0067">ATP-binding</keyword>
<keyword evidence="12" id="KW-1185">Reference proteome</keyword>
<keyword evidence="6" id="KW-0862">Zinc</keyword>
<dbReference type="SMART" id="SM00184">
    <property type="entry name" value="RING"/>
    <property type="match status" value="1"/>
</dbReference>
<reference evidence="11 12" key="1">
    <citation type="journal article" date="2022" name="Nat. Genet.">
        <title>Improved pea reference genome and pan-genome highlight genomic features and evolutionary characteristics.</title>
        <authorList>
            <person name="Yang T."/>
            <person name="Liu R."/>
            <person name="Luo Y."/>
            <person name="Hu S."/>
            <person name="Wang D."/>
            <person name="Wang C."/>
            <person name="Pandey M.K."/>
            <person name="Ge S."/>
            <person name="Xu Q."/>
            <person name="Li N."/>
            <person name="Li G."/>
            <person name="Huang Y."/>
            <person name="Saxena R.K."/>
            <person name="Ji Y."/>
            <person name="Li M."/>
            <person name="Yan X."/>
            <person name="He Y."/>
            <person name="Liu Y."/>
            <person name="Wang X."/>
            <person name="Xiang C."/>
            <person name="Varshney R.K."/>
            <person name="Ding H."/>
            <person name="Gao S."/>
            <person name="Zong X."/>
        </authorList>
    </citation>
    <scope>NUCLEOTIDE SEQUENCE [LARGE SCALE GENOMIC DNA]</scope>
    <source>
        <strain evidence="11 12">cv. Zhongwan 6</strain>
    </source>
</reference>
<evidence type="ECO:0000256" key="7">
    <source>
        <dbReference type="ARBA" id="ARBA00022840"/>
    </source>
</evidence>
<dbReference type="GO" id="GO:0004386">
    <property type="term" value="F:helicase activity"/>
    <property type="evidence" value="ECO:0007669"/>
    <property type="project" value="UniProtKB-KW"/>
</dbReference>
<dbReference type="InterPro" id="IPR013083">
    <property type="entry name" value="Znf_RING/FYVE/PHD"/>
</dbReference>
<dbReference type="PANTHER" id="PTHR45626">
    <property type="entry name" value="TRANSCRIPTION TERMINATION FACTOR 2-RELATED"/>
    <property type="match status" value="1"/>
</dbReference>
<keyword evidence="4" id="KW-0378">Hydrolase</keyword>
<feature type="domain" description="RING-type" evidence="10">
    <location>
        <begin position="283"/>
        <end position="323"/>
    </location>
</feature>
<dbReference type="PANTHER" id="PTHR45626:SF45">
    <property type="entry name" value="DNA REPAIR PROTEIN RAD5A"/>
    <property type="match status" value="1"/>
</dbReference>
<feature type="compositionally biased region" description="Polar residues" evidence="9">
    <location>
        <begin position="85"/>
        <end position="100"/>
    </location>
</feature>
<dbReference type="GO" id="GO:0005634">
    <property type="term" value="C:nucleus"/>
    <property type="evidence" value="ECO:0007669"/>
    <property type="project" value="TreeGrafter"/>
</dbReference>
<evidence type="ECO:0000256" key="6">
    <source>
        <dbReference type="ARBA" id="ARBA00022833"/>
    </source>
</evidence>
<evidence type="ECO:0000313" key="12">
    <source>
        <dbReference type="Proteomes" id="UP001058974"/>
    </source>
</evidence>
<dbReference type="InterPro" id="IPR017907">
    <property type="entry name" value="Znf_RING_CS"/>
</dbReference>
<dbReference type="Pfam" id="PF13920">
    <property type="entry name" value="zf-C3HC4_3"/>
    <property type="match status" value="1"/>
</dbReference>
<evidence type="ECO:0000256" key="5">
    <source>
        <dbReference type="ARBA" id="ARBA00022806"/>
    </source>
</evidence>
<evidence type="ECO:0000256" key="2">
    <source>
        <dbReference type="ARBA" id="ARBA00022741"/>
    </source>
</evidence>
<evidence type="ECO:0000256" key="3">
    <source>
        <dbReference type="ARBA" id="ARBA00022771"/>
    </source>
</evidence>
<organism evidence="11 12">
    <name type="scientific">Pisum sativum</name>
    <name type="common">Garden pea</name>
    <name type="synonym">Lathyrus oleraceus</name>
    <dbReference type="NCBI Taxonomy" id="3888"/>
    <lineage>
        <taxon>Eukaryota</taxon>
        <taxon>Viridiplantae</taxon>
        <taxon>Streptophyta</taxon>
        <taxon>Embryophyta</taxon>
        <taxon>Tracheophyta</taxon>
        <taxon>Spermatophyta</taxon>
        <taxon>Magnoliopsida</taxon>
        <taxon>eudicotyledons</taxon>
        <taxon>Gunneridae</taxon>
        <taxon>Pentapetalae</taxon>
        <taxon>rosids</taxon>
        <taxon>fabids</taxon>
        <taxon>Fabales</taxon>
        <taxon>Fabaceae</taxon>
        <taxon>Papilionoideae</taxon>
        <taxon>50 kb inversion clade</taxon>
        <taxon>NPAAA clade</taxon>
        <taxon>Hologalegina</taxon>
        <taxon>IRL clade</taxon>
        <taxon>Fabeae</taxon>
        <taxon>Lathyrus</taxon>
    </lineage>
</organism>